<evidence type="ECO:0000256" key="1">
    <source>
        <dbReference type="SAM" id="Phobius"/>
    </source>
</evidence>
<dbReference type="STRING" id="225324.SAMN02745126_02756"/>
<keyword evidence="3" id="KW-1185">Reference proteome</keyword>
<evidence type="ECO:0000313" key="2">
    <source>
        <dbReference type="EMBL" id="SJZ89556.1"/>
    </source>
</evidence>
<keyword evidence="1" id="KW-1133">Transmembrane helix</keyword>
<dbReference type="EMBL" id="FUWJ01000002">
    <property type="protein sequence ID" value="SJZ89556.1"/>
    <property type="molecule type" value="Genomic_DNA"/>
</dbReference>
<keyword evidence="1" id="KW-0472">Membrane</keyword>
<dbReference type="Proteomes" id="UP000190092">
    <property type="component" value="Unassembled WGS sequence"/>
</dbReference>
<gene>
    <name evidence="2" type="ORF">SAMN02745126_02756</name>
</gene>
<reference evidence="3" key="1">
    <citation type="submission" date="2017-02" db="EMBL/GenBank/DDBJ databases">
        <authorList>
            <person name="Varghese N."/>
            <person name="Submissions S."/>
        </authorList>
    </citation>
    <scope>NUCLEOTIDE SEQUENCE [LARGE SCALE GENOMIC DNA]</scope>
    <source>
        <strain evidence="3">ATCC 27094</strain>
    </source>
</reference>
<organism evidence="2 3">
    <name type="scientific">Enhydrobacter aerosaccus</name>
    <dbReference type="NCBI Taxonomy" id="225324"/>
    <lineage>
        <taxon>Bacteria</taxon>
        <taxon>Pseudomonadati</taxon>
        <taxon>Pseudomonadota</taxon>
        <taxon>Alphaproteobacteria</taxon>
        <taxon>Hyphomicrobiales</taxon>
        <taxon>Enhydrobacter</taxon>
    </lineage>
</organism>
<name>A0A1T4PE90_9HYPH</name>
<evidence type="ECO:0000313" key="3">
    <source>
        <dbReference type="Proteomes" id="UP000190092"/>
    </source>
</evidence>
<protein>
    <submittedName>
        <fullName evidence="2">Uncharacterized protein</fullName>
    </submittedName>
</protein>
<dbReference type="OrthoDB" id="7376159at2"/>
<dbReference type="RefSeq" id="WP_085934403.1">
    <property type="nucleotide sequence ID" value="NZ_FUWJ01000002.1"/>
</dbReference>
<sequence length="78" mass="8711">MIRLLLLVIVLVSAPTAAFFLWAWAVKIKQERKLAGTLPEWQDLPFTWLAIAGLVCVIVGFLVMFFTQNQGYGGLFAP</sequence>
<dbReference type="AlphaFoldDB" id="A0A1T4PE90"/>
<accession>A0A1T4PE90</accession>
<proteinExistence type="predicted"/>
<feature type="transmembrane region" description="Helical" evidence="1">
    <location>
        <begin position="47"/>
        <end position="66"/>
    </location>
</feature>
<keyword evidence="1" id="KW-0812">Transmembrane</keyword>